<evidence type="ECO:0000313" key="2">
    <source>
        <dbReference type="EMBL" id="MDQ0535416.1"/>
    </source>
</evidence>
<evidence type="ECO:0000256" key="1">
    <source>
        <dbReference type="SAM" id="Phobius"/>
    </source>
</evidence>
<proteinExistence type="predicted"/>
<gene>
    <name evidence="2" type="ORF">QO018_004294</name>
</gene>
<protein>
    <submittedName>
        <fullName evidence="2">Uncharacterized protein</fullName>
    </submittedName>
</protein>
<organism evidence="2 3">
    <name type="scientific">Azospirillum picis</name>
    <dbReference type="NCBI Taxonomy" id="488438"/>
    <lineage>
        <taxon>Bacteria</taxon>
        <taxon>Pseudomonadati</taxon>
        <taxon>Pseudomonadota</taxon>
        <taxon>Alphaproteobacteria</taxon>
        <taxon>Rhodospirillales</taxon>
        <taxon>Azospirillaceae</taxon>
        <taxon>Azospirillum</taxon>
    </lineage>
</organism>
<dbReference type="EMBL" id="JAUSVU010000017">
    <property type="protein sequence ID" value="MDQ0535416.1"/>
    <property type="molecule type" value="Genomic_DNA"/>
</dbReference>
<feature type="transmembrane region" description="Helical" evidence="1">
    <location>
        <begin position="18"/>
        <end position="40"/>
    </location>
</feature>
<dbReference type="RefSeq" id="WP_209985988.1">
    <property type="nucleotide sequence ID" value="NZ_JAGINO010000017.1"/>
</dbReference>
<dbReference type="Proteomes" id="UP001244552">
    <property type="component" value="Unassembled WGS sequence"/>
</dbReference>
<keyword evidence="3" id="KW-1185">Reference proteome</keyword>
<keyword evidence="1" id="KW-1133">Transmembrane helix</keyword>
<sequence>MTVTDILKGGQLAGRRKLVMGIVAAVGLVGAYLVGDASLIDAAQQMLPVLIGQ</sequence>
<evidence type="ECO:0000313" key="3">
    <source>
        <dbReference type="Proteomes" id="UP001244552"/>
    </source>
</evidence>
<reference evidence="2 3" key="1">
    <citation type="submission" date="2023-07" db="EMBL/GenBank/DDBJ databases">
        <title>Genomic Encyclopedia of Type Strains, Phase IV (KMG-IV): sequencing the most valuable type-strain genomes for metagenomic binning, comparative biology and taxonomic classification.</title>
        <authorList>
            <person name="Goeker M."/>
        </authorList>
    </citation>
    <scope>NUCLEOTIDE SEQUENCE [LARGE SCALE GENOMIC DNA]</scope>
    <source>
        <strain evidence="2 3">DSM 19922</strain>
    </source>
</reference>
<comment type="caution">
    <text evidence="2">The sequence shown here is derived from an EMBL/GenBank/DDBJ whole genome shotgun (WGS) entry which is preliminary data.</text>
</comment>
<name>A0ABU0MPT3_9PROT</name>
<keyword evidence="1" id="KW-0472">Membrane</keyword>
<accession>A0ABU0MPT3</accession>
<keyword evidence="1" id="KW-0812">Transmembrane</keyword>